<evidence type="ECO:0000256" key="2">
    <source>
        <dbReference type="ARBA" id="ARBA00008999"/>
    </source>
</evidence>
<evidence type="ECO:0000313" key="8">
    <source>
        <dbReference type="EMBL" id="THW90286.1"/>
    </source>
</evidence>
<dbReference type="GO" id="GO:0003723">
    <property type="term" value="F:RNA binding"/>
    <property type="evidence" value="ECO:0007669"/>
    <property type="project" value="InterPro"/>
</dbReference>
<dbReference type="GO" id="GO:0160148">
    <property type="term" value="F:tRNA pseudouridine(55) synthase activity"/>
    <property type="evidence" value="ECO:0007669"/>
    <property type="project" value="UniProtKB-EC"/>
</dbReference>
<dbReference type="HAMAP" id="MF_01080">
    <property type="entry name" value="TruB_bact"/>
    <property type="match status" value="1"/>
</dbReference>
<evidence type="ECO:0000259" key="7">
    <source>
        <dbReference type="Pfam" id="PF01509"/>
    </source>
</evidence>
<comment type="caution">
    <text evidence="8">The sequence shown here is derived from an EMBL/GenBank/DDBJ whole genome shotgun (WGS) entry which is preliminary data.</text>
</comment>
<feature type="region of interest" description="Disordered" evidence="6">
    <location>
        <begin position="217"/>
        <end position="279"/>
    </location>
</feature>
<dbReference type="AlphaFoldDB" id="A0A4S9BCQ4"/>
<evidence type="ECO:0000313" key="9">
    <source>
        <dbReference type="Proteomes" id="UP000304928"/>
    </source>
</evidence>
<evidence type="ECO:0000256" key="3">
    <source>
        <dbReference type="ARBA" id="ARBA00012787"/>
    </source>
</evidence>
<dbReference type="GO" id="GO:0006400">
    <property type="term" value="P:tRNA modification"/>
    <property type="evidence" value="ECO:0007669"/>
    <property type="project" value="TreeGrafter"/>
</dbReference>
<comment type="similarity">
    <text evidence="2">Belongs to the pseudouridine synthase TruB family.</text>
</comment>
<accession>A0A4S9BCQ4</accession>
<dbReference type="SUPFAM" id="SSF55120">
    <property type="entry name" value="Pseudouridine synthase"/>
    <property type="match status" value="1"/>
</dbReference>
<dbReference type="PANTHER" id="PTHR13767:SF2">
    <property type="entry name" value="PSEUDOURIDYLATE SYNTHASE TRUB1"/>
    <property type="match status" value="1"/>
</dbReference>
<gene>
    <name evidence="8" type="ORF">D6D15_04637</name>
</gene>
<organism evidence="8 9">
    <name type="scientific">Aureobasidium pullulans</name>
    <name type="common">Black yeast</name>
    <name type="synonym">Pullularia pullulans</name>
    <dbReference type="NCBI Taxonomy" id="5580"/>
    <lineage>
        <taxon>Eukaryota</taxon>
        <taxon>Fungi</taxon>
        <taxon>Dikarya</taxon>
        <taxon>Ascomycota</taxon>
        <taxon>Pezizomycotina</taxon>
        <taxon>Dothideomycetes</taxon>
        <taxon>Dothideomycetidae</taxon>
        <taxon>Dothideales</taxon>
        <taxon>Saccotheciaceae</taxon>
        <taxon>Aureobasidium</taxon>
    </lineage>
</organism>
<sequence>MTVHKPIATSSAQALRDLQGYLNPSKTFSPWIAAEKAKRDADAGNGKRRTRKQKQAVQVKLGHGGTLDPLATGVLVVGVGSGTKKLQGFLDCTKVYETVVVFGAASDTYDTEGKVVKRAPYQHVTKDMVEEALKKFRGEIMQKPPIFSALRVQGKRLYEYAREGKEVPIEIQERPVTVSQLDCVEWLEPGTHKYHWPEKEAEEEEKKVADKLLPQLPEDTQATAGQEAQPDTEDLKRKREGSDGPEAKKIKSEGAEAADQAPTVDADAPKEDRGPCPAPAARLRMTVSSGFYVRSLCHDLGAAVGSLGLMAALERSRQGEFELGRNVLEFEDLEKGEDLLLDALDLGDKLAENVAALGQVVNLLRCEATLLEQVVESLGLLLDVSRVLGKLVEDLDVVLSVSVLDVLRSGQNLLLNGLKSTTAGILGDEAVESGDGASSDVKTTTNGTVSTGLLVEVLDKGLLGTSTLIGDRLLGTLGEELDGRVALDALVLSSGLCVLGFGVNLGDEDVGFVGEGVGELLPDRSKSLAVCKERHSLLTSTPRGGEGNNDILVTTNLGLESLVVQHLDVAGSDGLLLLLLEASLLGDEGRETLEVSAAVVVLGSIALSVEPLEGREALDTESTAQFLVGIGVDLCNVDLVLGKLEGRSKLFIDGSKSLAVATPGGKELDKRGLSRLENNVVKVLGDEVDDGRGGRSASQGERCDQSESHVCDMLLLLFNKQMAAA</sequence>
<reference evidence="8 9" key="1">
    <citation type="submission" date="2018-10" db="EMBL/GenBank/DDBJ databases">
        <title>Fifty Aureobasidium pullulans genomes reveal a recombining polyextremotolerant generalist.</title>
        <authorList>
            <person name="Gostincar C."/>
            <person name="Turk M."/>
            <person name="Zajc J."/>
            <person name="Gunde-Cimerman N."/>
        </authorList>
    </citation>
    <scope>NUCLEOTIDE SEQUENCE [LARGE SCALE GENOMIC DNA]</scope>
    <source>
        <strain evidence="8 9">EXF-10507</strain>
    </source>
</reference>
<dbReference type="Proteomes" id="UP000304928">
    <property type="component" value="Unassembled WGS sequence"/>
</dbReference>
<dbReference type="GO" id="GO:0005634">
    <property type="term" value="C:nucleus"/>
    <property type="evidence" value="ECO:0007669"/>
    <property type="project" value="TreeGrafter"/>
</dbReference>
<evidence type="ECO:0000256" key="6">
    <source>
        <dbReference type="SAM" id="MobiDB-lite"/>
    </source>
</evidence>
<proteinExistence type="inferred from homology"/>
<dbReference type="GO" id="GO:1990481">
    <property type="term" value="P:mRNA pseudouridine synthesis"/>
    <property type="evidence" value="ECO:0007669"/>
    <property type="project" value="TreeGrafter"/>
</dbReference>
<dbReference type="PANTHER" id="PTHR13767">
    <property type="entry name" value="TRNA-PSEUDOURIDINE SYNTHASE"/>
    <property type="match status" value="1"/>
</dbReference>
<keyword evidence="4" id="KW-0819">tRNA processing</keyword>
<dbReference type="Pfam" id="PF01509">
    <property type="entry name" value="TruB_N"/>
    <property type="match status" value="1"/>
</dbReference>
<protein>
    <recommendedName>
        <fullName evidence="3">tRNA pseudouridine(55) synthase</fullName>
        <ecNumber evidence="3">5.4.99.25</ecNumber>
    </recommendedName>
</protein>
<evidence type="ECO:0000256" key="4">
    <source>
        <dbReference type="ARBA" id="ARBA00022694"/>
    </source>
</evidence>
<evidence type="ECO:0000256" key="1">
    <source>
        <dbReference type="ARBA" id="ARBA00001166"/>
    </source>
</evidence>
<dbReference type="Gene3D" id="3.30.2350.10">
    <property type="entry name" value="Pseudouridine synthase"/>
    <property type="match status" value="1"/>
</dbReference>
<feature type="domain" description="Pseudouridine synthase II N-terminal" evidence="7">
    <location>
        <begin position="58"/>
        <end position="189"/>
    </location>
</feature>
<dbReference type="InterPro" id="IPR002501">
    <property type="entry name" value="PsdUridine_synth_N"/>
</dbReference>
<feature type="region of interest" description="Disordered" evidence="6">
    <location>
        <begin position="38"/>
        <end position="59"/>
    </location>
</feature>
<evidence type="ECO:0000256" key="5">
    <source>
        <dbReference type="ARBA" id="ARBA00023235"/>
    </source>
</evidence>
<dbReference type="EMBL" id="QZAR01000067">
    <property type="protein sequence ID" value="THW90286.1"/>
    <property type="molecule type" value="Genomic_DNA"/>
</dbReference>
<dbReference type="EC" id="5.4.99.25" evidence="3"/>
<dbReference type="InterPro" id="IPR014780">
    <property type="entry name" value="tRNA_psdUridine_synth_TruB"/>
</dbReference>
<feature type="compositionally biased region" description="Basic and acidic residues" evidence="6">
    <location>
        <begin position="233"/>
        <end position="254"/>
    </location>
</feature>
<dbReference type="InterPro" id="IPR020103">
    <property type="entry name" value="PsdUridine_synth_cat_dom_sf"/>
</dbReference>
<comment type="catalytic activity">
    <reaction evidence="1">
        <text>a uridine in mRNA = a pseudouridine in mRNA</text>
        <dbReference type="Rhea" id="RHEA:56644"/>
        <dbReference type="Rhea" id="RHEA-COMP:14658"/>
        <dbReference type="Rhea" id="RHEA-COMP:14659"/>
        <dbReference type="ChEBI" id="CHEBI:65314"/>
        <dbReference type="ChEBI" id="CHEBI:65315"/>
    </reaction>
</comment>
<keyword evidence="5" id="KW-0413">Isomerase</keyword>
<name>A0A4S9BCQ4_AURPU</name>